<comment type="caution">
    <text evidence="8">The sequence shown here is derived from an EMBL/GenBank/DDBJ whole genome shotgun (WGS) entry which is preliminary data.</text>
</comment>
<dbReference type="GO" id="GO:0022857">
    <property type="term" value="F:transmembrane transporter activity"/>
    <property type="evidence" value="ECO:0007669"/>
    <property type="project" value="InterPro"/>
</dbReference>
<feature type="transmembrane region" description="Helical" evidence="6">
    <location>
        <begin position="444"/>
        <end position="464"/>
    </location>
</feature>
<accession>T0KIV6</accession>
<dbReference type="Pfam" id="PF07690">
    <property type="entry name" value="MFS_1"/>
    <property type="match status" value="1"/>
</dbReference>
<keyword evidence="4 6" id="KW-0472">Membrane</keyword>
<feature type="transmembrane region" description="Helical" evidence="6">
    <location>
        <begin position="537"/>
        <end position="557"/>
    </location>
</feature>
<dbReference type="OrthoDB" id="3936150at2759"/>
<comment type="subcellular location">
    <subcellularLocation>
        <location evidence="1">Membrane</location>
        <topology evidence="1">Multi-pass membrane protein</topology>
    </subcellularLocation>
</comment>
<name>T0KIV6_COLGC</name>
<dbReference type="InterPro" id="IPR011701">
    <property type="entry name" value="MFS"/>
</dbReference>
<feature type="transmembrane region" description="Helical" evidence="6">
    <location>
        <begin position="476"/>
        <end position="497"/>
    </location>
</feature>
<feature type="compositionally biased region" description="Basic and acidic residues" evidence="5">
    <location>
        <begin position="67"/>
        <end position="78"/>
    </location>
</feature>
<protein>
    <submittedName>
        <fullName evidence="8">Major facilitator superfamily transporter</fullName>
    </submittedName>
</protein>
<gene>
    <name evidence="8" type="ORF">CGLO_07536</name>
</gene>
<feature type="transmembrane region" description="Helical" evidence="6">
    <location>
        <begin position="397"/>
        <end position="417"/>
    </location>
</feature>
<keyword evidence="3 6" id="KW-1133">Transmembrane helix</keyword>
<dbReference type="PANTHER" id="PTHR23502:SF47">
    <property type="entry name" value="MAJOR FACILITATOR SUPERFAMILY (MFS) PROFILE DOMAIN-CONTAINING PROTEIN-RELATED"/>
    <property type="match status" value="1"/>
</dbReference>
<feature type="transmembrane region" description="Helical" evidence="6">
    <location>
        <begin position="125"/>
        <end position="144"/>
    </location>
</feature>
<dbReference type="EMBL" id="AMYD01001509">
    <property type="protein sequence ID" value="EQB52803.1"/>
    <property type="molecule type" value="Genomic_DNA"/>
</dbReference>
<feature type="transmembrane region" description="Helical" evidence="6">
    <location>
        <begin position="509"/>
        <end position="531"/>
    </location>
</feature>
<dbReference type="SUPFAM" id="SSF103473">
    <property type="entry name" value="MFS general substrate transporter"/>
    <property type="match status" value="1"/>
</dbReference>
<sequence>MQSFLQSRHFRLAAEAHLRSVRGNIPYETEAAVPVGQLSQSLEPSRSREDAIDAPERSENLCSTSDRGSHKSTTEKNGESLIQITGVQVRDGIEYQRPPGPVFVVSWERPEDPSNPRNWSLARRVAVTIQVGLISTAVGAASGIDATALPQAAADFGVSEVTESLATGLYLVGIGLGSLIAGPFSETFGRNAVYLGSMFIFSTWIMAAALSPNITAQLIFRFLAGCCGSTPIVCCGGSIADLWNSAEKTWTFPLYTTFGFGGSVLGAIMGAYIAPSGTLNWRWVEWIILILSGALILIVLFFMPETYAPVLLHWKASQWRRVTGDRRFTSEHELMGTSFMHRLKLSMSRPFLMLTEPIIIAMTLYITVLYIILFTFFVGWPYIFEKTYAIPQGLSNIIFVAMFLGMQLTYVLVPFIYKKTTRAVTHSNSPEAAKHLRFSPELRLWFAMLGTAPAIPISLFWMGWTAAPSISIWSPILAAALFGFGVTGVFISTYLYIIDSYEVFSASALTFASLVRYVAAGGMTVVGIPFYENMGTNYTLTIMACISLALVPIPYLLHRYGHRLRERSKYAVSWD</sequence>
<feature type="domain" description="Major facilitator superfamily (MFS) profile" evidence="7">
    <location>
        <begin position="125"/>
        <end position="562"/>
    </location>
</feature>
<dbReference type="GO" id="GO:0005886">
    <property type="term" value="C:plasma membrane"/>
    <property type="evidence" value="ECO:0007669"/>
    <property type="project" value="TreeGrafter"/>
</dbReference>
<feature type="compositionally biased region" description="Basic and acidic residues" evidence="5">
    <location>
        <begin position="45"/>
        <end position="59"/>
    </location>
</feature>
<reference evidence="9" key="1">
    <citation type="journal article" date="2013" name="Mol. Plant Microbe Interact.">
        <title>Global aspects of pacC regulation of pathogenicity genes in Colletotrichum gloeosporioides as revealed by transcriptome analysis.</title>
        <authorList>
            <person name="Alkan N."/>
            <person name="Meng X."/>
            <person name="Friedlander G."/>
            <person name="Reuveni E."/>
            <person name="Sukno S."/>
            <person name="Sherman A."/>
            <person name="Thon M."/>
            <person name="Fluhr R."/>
            <person name="Prusky D."/>
        </authorList>
    </citation>
    <scope>NUCLEOTIDE SEQUENCE [LARGE SCALE GENOMIC DNA]</scope>
    <source>
        <strain evidence="9">Cg-14</strain>
    </source>
</reference>
<dbReference type="Proteomes" id="UP000015530">
    <property type="component" value="Unassembled WGS sequence"/>
</dbReference>
<dbReference type="PANTHER" id="PTHR23502">
    <property type="entry name" value="MAJOR FACILITATOR SUPERFAMILY"/>
    <property type="match status" value="1"/>
</dbReference>
<evidence type="ECO:0000313" key="8">
    <source>
        <dbReference type="EMBL" id="EQB52803.1"/>
    </source>
</evidence>
<proteinExistence type="predicted"/>
<feature type="transmembrane region" description="Helical" evidence="6">
    <location>
        <begin position="164"/>
        <end position="185"/>
    </location>
</feature>
<dbReference type="HOGENOM" id="CLU_008455_11_1_1"/>
<feature type="transmembrane region" description="Helical" evidence="6">
    <location>
        <begin position="286"/>
        <end position="312"/>
    </location>
</feature>
<feature type="transmembrane region" description="Helical" evidence="6">
    <location>
        <begin position="192"/>
        <end position="212"/>
    </location>
</feature>
<dbReference type="PROSITE" id="PS50850">
    <property type="entry name" value="MFS"/>
    <property type="match status" value="1"/>
</dbReference>
<feature type="region of interest" description="Disordered" evidence="5">
    <location>
        <begin position="36"/>
        <end position="79"/>
    </location>
</feature>
<evidence type="ECO:0000313" key="9">
    <source>
        <dbReference type="Proteomes" id="UP000015530"/>
    </source>
</evidence>
<evidence type="ECO:0000259" key="7">
    <source>
        <dbReference type="PROSITE" id="PS50850"/>
    </source>
</evidence>
<feature type="transmembrane region" description="Helical" evidence="6">
    <location>
        <begin position="218"/>
        <end position="240"/>
    </location>
</feature>
<dbReference type="Gene3D" id="1.20.1250.20">
    <property type="entry name" value="MFS general substrate transporter like domains"/>
    <property type="match status" value="1"/>
</dbReference>
<feature type="transmembrane region" description="Helical" evidence="6">
    <location>
        <begin position="252"/>
        <end position="274"/>
    </location>
</feature>
<evidence type="ECO:0000256" key="3">
    <source>
        <dbReference type="ARBA" id="ARBA00022989"/>
    </source>
</evidence>
<evidence type="ECO:0000256" key="2">
    <source>
        <dbReference type="ARBA" id="ARBA00022692"/>
    </source>
</evidence>
<evidence type="ECO:0000256" key="6">
    <source>
        <dbReference type="SAM" id="Phobius"/>
    </source>
</evidence>
<dbReference type="OMA" id="LALYMTI"/>
<feature type="transmembrane region" description="Helical" evidence="6">
    <location>
        <begin position="351"/>
        <end position="377"/>
    </location>
</feature>
<dbReference type="InterPro" id="IPR036259">
    <property type="entry name" value="MFS_trans_sf"/>
</dbReference>
<evidence type="ECO:0000256" key="1">
    <source>
        <dbReference type="ARBA" id="ARBA00004141"/>
    </source>
</evidence>
<keyword evidence="2 6" id="KW-0812">Transmembrane</keyword>
<evidence type="ECO:0000256" key="5">
    <source>
        <dbReference type="SAM" id="MobiDB-lite"/>
    </source>
</evidence>
<dbReference type="InterPro" id="IPR020846">
    <property type="entry name" value="MFS_dom"/>
</dbReference>
<dbReference type="AlphaFoldDB" id="T0KIV6"/>
<evidence type="ECO:0000256" key="4">
    <source>
        <dbReference type="ARBA" id="ARBA00023136"/>
    </source>
</evidence>
<dbReference type="CDD" id="cd17323">
    <property type="entry name" value="MFS_Tpo1_MDR_like"/>
    <property type="match status" value="1"/>
</dbReference>
<organism evidence="8 9">
    <name type="scientific">Colletotrichum gloeosporioides (strain Cg-14)</name>
    <name type="common">Anthracnose fungus</name>
    <name type="synonym">Glomerella cingulata</name>
    <dbReference type="NCBI Taxonomy" id="1237896"/>
    <lineage>
        <taxon>Eukaryota</taxon>
        <taxon>Fungi</taxon>
        <taxon>Dikarya</taxon>
        <taxon>Ascomycota</taxon>
        <taxon>Pezizomycotina</taxon>
        <taxon>Sordariomycetes</taxon>
        <taxon>Hypocreomycetidae</taxon>
        <taxon>Glomerellales</taxon>
        <taxon>Glomerellaceae</taxon>
        <taxon>Colletotrichum</taxon>
        <taxon>Colletotrichum gloeosporioides species complex</taxon>
    </lineage>
</organism>